<feature type="region of interest" description="Disordered" evidence="1">
    <location>
        <begin position="604"/>
        <end position="632"/>
    </location>
</feature>
<dbReference type="PANTHER" id="PTHR40836">
    <property type="entry name" value="RB1-INDUCIBLE COILED-COIL PROTEIN"/>
    <property type="match status" value="1"/>
</dbReference>
<evidence type="ECO:0000259" key="3">
    <source>
        <dbReference type="Pfam" id="PF14383"/>
    </source>
</evidence>
<feature type="region of interest" description="Disordered" evidence="1">
    <location>
        <begin position="668"/>
        <end position="692"/>
    </location>
</feature>
<comment type="caution">
    <text evidence="4">The sequence shown here is derived from an EMBL/GenBank/DDBJ whole genome shotgun (WGS) entry which is preliminary data.</text>
</comment>
<keyword evidence="5" id="KW-1185">Reference proteome</keyword>
<feature type="region of interest" description="Disordered" evidence="1">
    <location>
        <begin position="160"/>
        <end position="196"/>
    </location>
</feature>
<dbReference type="PANTHER" id="PTHR40836:SF4">
    <property type="entry name" value="RB1-INDUCIBLE COILED-COIL PROTEIN"/>
    <property type="match status" value="1"/>
</dbReference>
<evidence type="ECO:0000259" key="2">
    <source>
        <dbReference type="Pfam" id="PF14309"/>
    </source>
</evidence>
<dbReference type="EMBL" id="JACMSC010000015">
    <property type="protein sequence ID" value="KAG6487004.1"/>
    <property type="molecule type" value="Genomic_DNA"/>
</dbReference>
<evidence type="ECO:0000313" key="4">
    <source>
        <dbReference type="EMBL" id="KAG6487004.1"/>
    </source>
</evidence>
<protein>
    <recommendedName>
        <fullName evidence="6">DUF4378 domain-containing protein</fullName>
    </recommendedName>
</protein>
<name>A0A8J5FC70_ZINOF</name>
<organism evidence="4 5">
    <name type="scientific">Zingiber officinale</name>
    <name type="common">Ginger</name>
    <name type="synonym">Amomum zingiber</name>
    <dbReference type="NCBI Taxonomy" id="94328"/>
    <lineage>
        <taxon>Eukaryota</taxon>
        <taxon>Viridiplantae</taxon>
        <taxon>Streptophyta</taxon>
        <taxon>Embryophyta</taxon>
        <taxon>Tracheophyta</taxon>
        <taxon>Spermatophyta</taxon>
        <taxon>Magnoliopsida</taxon>
        <taxon>Liliopsida</taxon>
        <taxon>Zingiberales</taxon>
        <taxon>Zingiberaceae</taxon>
        <taxon>Zingiber</taxon>
    </lineage>
</organism>
<reference evidence="4 5" key="1">
    <citation type="submission" date="2020-08" db="EMBL/GenBank/DDBJ databases">
        <title>Plant Genome Project.</title>
        <authorList>
            <person name="Zhang R.-G."/>
        </authorList>
    </citation>
    <scope>NUCLEOTIDE SEQUENCE [LARGE SCALE GENOMIC DNA]</scope>
    <source>
        <tissue evidence="4">Rhizome</tissue>
    </source>
</reference>
<gene>
    <name evidence="4" type="ORF">ZIOFF_055585</name>
</gene>
<sequence length="879" mass="99613">MRLASSIAAEDENEGCVLKVWGRKFNAAFGARFGAGLWSQVNLCISNLFVLRIGFEAPRNSLDIPISTSYGYHYVTEEVSVKHHSSKVNNCLNGTFIKKLSDGEISRQASDSHAAPSVVARLMGMDSMPEPSPKVLKDEHEIYSSRKSMDTSSLNLINSVKETSHSSTSSRELKRSLVLNGSAPDSKAENIRKPCPRKHPQEELLQKFKKEFESWQASKSWEHSGSQKNQVLRDIKDYQTVAQEILNKEKLTKYLTAKENFAEEKPTEFVDVGSSAEQTVARREVTNLHTHLDGQSQTFSNTFMHTTLDTKMNYFEHFPGIKIDSKTERPSSPTRIVILKPTFYKMDGTVGELSASSNQLGKECSMKDFLEEVKERLKNDIQGRSRNNVEFRGTDVRSSFGERSVDTKQIARDIAKRIRESVSRDMGATLMRSDSTRSFRGDTQINALDSPEFIRREMRKFLAEKPKNALKNEFFFESPLVKHGRQSGASFTTGKATRKVISDFSNKGKKSDYWKNKKAAHESVPRNTQQFLAVDSESQRNLTRSFSAPVSGTAFGKLLLEDQHISGARICRKHESSVNNLSEARRQRKDSFNIKETLSSLKHNLNLRGKENATEVPPSPASVSSVSPDEFCRQDNPSPISPLEVMEYHMSSCISGEFSTDAPAREPFVPENIEHGGHDKSTGEKSQEQEIDDMEEKDASYLRDILITAGFYEDNSTDLSNSRLDELTRPISHQVFEEVEEAYKYGHVDTEFSIGYNNDVTIGHKLLFDLVNEALQSMLSPKIRCPMLKRWVLGPATPSEGKNLLEDLWNQIKLYLNPFMHESDTLDSIVVQDMKMTTWPTMLYEDMDVVGRQIERVILSNLIDDIVKDLCFWKPYRQN</sequence>
<dbReference type="InterPro" id="IPR032795">
    <property type="entry name" value="DUF3741-assoc"/>
</dbReference>
<evidence type="ECO:0008006" key="6">
    <source>
        <dbReference type="Google" id="ProtNLM"/>
    </source>
</evidence>
<dbReference type="InterPro" id="IPR025486">
    <property type="entry name" value="DUF4378"/>
</dbReference>
<proteinExistence type="predicted"/>
<dbReference type="Proteomes" id="UP000734854">
    <property type="component" value="Unassembled WGS sequence"/>
</dbReference>
<evidence type="ECO:0000313" key="5">
    <source>
        <dbReference type="Proteomes" id="UP000734854"/>
    </source>
</evidence>
<feature type="domain" description="DUF3741" evidence="3">
    <location>
        <begin position="115"/>
        <end position="130"/>
    </location>
</feature>
<dbReference type="Pfam" id="PF14383">
    <property type="entry name" value="VARLMGL"/>
    <property type="match status" value="1"/>
</dbReference>
<dbReference type="AlphaFoldDB" id="A0A8J5FC70"/>
<dbReference type="Pfam" id="PF14309">
    <property type="entry name" value="DUF4378"/>
    <property type="match status" value="1"/>
</dbReference>
<feature type="compositionally biased region" description="Low complexity" evidence="1">
    <location>
        <begin position="160"/>
        <end position="170"/>
    </location>
</feature>
<accession>A0A8J5FC70</accession>
<feature type="compositionally biased region" description="Basic and acidic residues" evidence="1">
    <location>
        <begin position="672"/>
        <end position="688"/>
    </location>
</feature>
<feature type="domain" description="DUF4378" evidence="2">
    <location>
        <begin position="699"/>
        <end position="865"/>
    </location>
</feature>
<evidence type="ECO:0000256" key="1">
    <source>
        <dbReference type="SAM" id="MobiDB-lite"/>
    </source>
</evidence>